<dbReference type="InterPro" id="IPR004635">
    <property type="entry name" value="Pept_S49_SppA"/>
</dbReference>
<dbReference type="InterPro" id="IPR002142">
    <property type="entry name" value="Peptidase_S49"/>
</dbReference>
<dbReference type="SUPFAM" id="SSF52096">
    <property type="entry name" value="ClpP/crotonase"/>
    <property type="match status" value="1"/>
</dbReference>
<sequence>MALDADILLDRRRLKKSIFRWRVLAVVAIIIAIVVAFARSGADDVVWGNIGPRIVEVNIEGVITEDPYLLDALEQIEGDSDVAGLIVHINSPGGTMVGGEALFESLRRIGETRPIVAEMGTVAASGGYMTAIAADYIIAHRGTVTGSIGVIFQSMNFTGTLEKLGVEPLTVKSGPLKAVPNPFEPTDDAARSAMESLISDMFGVFVDMVAERRGMDTETVRQLADGRVYTGRQAVANGLIDEIGGRREALRWLQDEMGVSPDAAVVPLEIDYPEDSLMTALFEGNIGKMLSSEGLKLDGLLTVWQPE</sequence>
<keyword evidence="5" id="KW-0472">Membrane</keyword>
<keyword evidence="5" id="KW-0812">Transmembrane</keyword>
<evidence type="ECO:0000313" key="8">
    <source>
        <dbReference type="Proteomes" id="UP000076335"/>
    </source>
</evidence>
<accession>A0A154L7V7</accession>
<dbReference type="PANTHER" id="PTHR42987">
    <property type="entry name" value="PEPTIDASE S49"/>
    <property type="match status" value="1"/>
</dbReference>
<evidence type="ECO:0000256" key="3">
    <source>
        <dbReference type="ARBA" id="ARBA00022801"/>
    </source>
</evidence>
<dbReference type="Proteomes" id="UP000076335">
    <property type="component" value="Unassembled WGS sequence"/>
</dbReference>
<dbReference type="GO" id="GO:0008236">
    <property type="term" value="F:serine-type peptidase activity"/>
    <property type="evidence" value="ECO:0007669"/>
    <property type="project" value="UniProtKB-KW"/>
</dbReference>
<gene>
    <name evidence="7" type="ORF">AUP42_13740</name>
</gene>
<name>A0A154L7V7_9PROT</name>
<organism evidence="7 8">
    <name type="scientific">Thalassospira lucentensis</name>
    <dbReference type="NCBI Taxonomy" id="168935"/>
    <lineage>
        <taxon>Bacteria</taxon>
        <taxon>Pseudomonadati</taxon>
        <taxon>Pseudomonadota</taxon>
        <taxon>Alphaproteobacteria</taxon>
        <taxon>Rhodospirillales</taxon>
        <taxon>Thalassospiraceae</taxon>
        <taxon>Thalassospira</taxon>
    </lineage>
</organism>
<dbReference type="PANTHER" id="PTHR42987:SF6">
    <property type="entry name" value="PROTEINASE IV"/>
    <property type="match status" value="1"/>
</dbReference>
<dbReference type="NCBIfam" id="TIGR00706">
    <property type="entry name" value="SppA_dom"/>
    <property type="match status" value="1"/>
</dbReference>
<evidence type="ECO:0000313" key="7">
    <source>
        <dbReference type="EMBL" id="KZB66614.1"/>
    </source>
</evidence>
<dbReference type="InterPro" id="IPR029045">
    <property type="entry name" value="ClpP/crotonase-like_dom_sf"/>
</dbReference>
<comment type="caution">
    <text evidence="7">The sequence shown here is derived from an EMBL/GenBank/DDBJ whole genome shotgun (WGS) entry which is preliminary data.</text>
</comment>
<dbReference type="CDD" id="cd07023">
    <property type="entry name" value="S49_Sppa_N_C"/>
    <property type="match status" value="1"/>
</dbReference>
<dbReference type="OrthoDB" id="9764363at2"/>
<feature type="domain" description="Peptidase S49" evidence="6">
    <location>
        <begin position="112"/>
        <end position="259"/>
    </location>
</feature>
<keyword evidence="2" id="KW-0645">Protease</keyword>
<dbReference type="RefSeq" id="WP_062949757.1">
    <property type="nucleotide sequence ID" value="NZ_LPVY01000005.1"/>
</dbReference>
<keyword evidence="5" id="KW-1133">Transmembrane helix</keyword>
<dbReference type="GO" id="GO:0006508">
    <property type="term" value="P:proteolysis"/>
    <property type="evidence" value="ECO:0007669"/>
    <property type="project" value="UniProtKB-KW"/>
</dbReference>
<evidence type="ECO:0000256" key="2">
    <source>
        <dbReference type="ARBA" id="ARBA00022670"/>
    </source>
</evidence>
<evidence type="ECO:0000256" key="5">
    <source>
        <dbReference type="SAM" id="Phobius"/>
    </source>
</evidence>
<comment type="similarity">
    <text evidence="1">Belongs to the peptidase S49 family.</text>
</comment>
<evidence type="ECO:0000256" key="4">
    <source>
        <dbReference type="ARBA" id="ARBA00022825"/>
    </source>
</evidence>
<evidence type="ECO:0000259" key="6">
    <source>
        <dbReference type="Pfam" id="PF01343"/>
    </source>
</evidence>
<protein>
    <submittedName>
        <fullName evidence="7">Peptidase</fullName>
    </submittedName>
</protein>
<keyword evidence="3" id="KW-0378">Hydrolase</keyword>
<evidence type="ECO:0000256" key="1">
    <source>
        <dbReference type="ARBA" id="ARBA00008683"/>
    </source>
</evidence>
<dbReference type="Gene3D" id="3.90.226.10">
    <property type="entry name" value="2-enoyl-CoA Hydratase, Chain A, domain 1"/>
    <property type="match status" value="2"/>
</dbReference>
<dbReference type="AlphaFoldDB" id="A0A154L7V7"/>
<dbReference type="InterPro" id="IPR047272">
    <property type="entry name" value="S49_SppA_C"/>
</dbReference>
<reference evidence="7 8" key="1">
    <citation type="submission" date="2015-12" db="EMBL/GenBank/DDBJ databases">
        <title>Genome sequence of Thalassospira lucentensis MCCC 1A02072.</title>
        <authorList>
            <person name="Lu L."/>
            <person name="Lai Q."/>
            <person name="Shao Z."/>
            <person name="Qian P."/>
        </authorList>
    </citation>
    <scope>NUCLEOTIDE SEQUENCE [LARGE SCALE GENOMIC DNA]</scope>
    <source>
        <strain evidence="7 8">MCCC 1A02072</strain>
    </source>
</reference>
<feature type="transmembrane region" description="Helical" evidence="5">
    <location>
        <begin position="21"/>
        <end position="38"/>
    </location>
</feature>
<dbReference type="Pfam" id="PF01343">
    <property type="entry name" value="Peptidase_S49"/>
    <property type="match status" value="1"/>
</dbReference>
<dbReference type="EMBL" id="LPVY01000005">
    <property type="protein sequence ID" value="KZB66614.1"/>
    <property type="molecule type" value="Genomic_DNA"/>
</dbReference>
<keyword evidence="4" id="KW-0720">Serine protease</keyword>
<proteinExistence type="inferred from homology"/>